<reference evidence="2 3" key="1">
    <citation type="submission" date="2015-11" db="EMBL/GenBank/DDBJ databases">
        <title>Genomes and virulence difference between two physiological races of Phytophthora nicotianae.</title>
        <authorList>
            <person name="Liu H."/>
            <person name="Ma X."/>
            <person name="Yu H."/>
            <person name="Fang D."/>
            <person name="Li Y."/>
            <person name="Wang X."/>
            <person name="Wang W."/>
            <person name="Dong Y."/>
            <person name="Xiao B."/>
        </authorList>
    </citation>
    <scope>NUCLEOTIDE SEQUENCE [LARGE SCALE GENOMIC DNA]</scope>
    <source>
        <strain evidence="3">race 1</strain>
    </source>
</reference>
<comment type="caution">
    <text evidence="2">The sequence shown here is derived from an EMBL/GenBank/DDBJ whole genome shotgun (WGS) entry which is preliminary data.</text>
</comment>
<sequence length="132" mass="15266">MSQYRDETALAFLYRLNLAAERADLNFRKSSADRERHIKRFIKKLSDDQLKRTLESQRFRKVSDLEFVLKQQEEVRQKDGPPARQSRDFRADNVPRPLQASPPGSSLRCQGDEDSGYDEVESGRLASGVHQQ</sequence>
<evidence type="ECO:0000313" key="3">
    <source>
        <dbReference type="Proteomes" id="UP000054636"/>
    </source>
</evidence>
<gene>
    <name evidence="2" type="ORF">AM588_10000733</name>
</gene>
<organism evidence="2 3">
    <name type="scientific">Phytophthora nicotianae</name>
    <name type="common">Potato buckeye rot agent</name>
    <name type="synonym">Phytophthora parasitica</name>
    <dbReference type="NCBI Taxonomy" id="4792"/>
    <lineage>
        <taxon>Eukaryota</taxon>
        <taxon>Sar</taxon>
        <taxon>Stramenopiles</taxon>
        <taxon>Oomycota</taxon>
        <taxon>Peronosporomycetes</taxon>
        <taxon>Peronosporales</taxon>
        <taxon>Peronosporaceae</taxon>
        <taxon>Phytophthora</taxon>
    </lineage>
</organism>
<accession>A0A0W8CKW2</accession>
<protein>
    <submittedName>
        <fullName evidence="2">Uncharacterized protein</fullName>
    </submittedName>
</protein>
<dbReference type="EMBL" id="LNFP01001927">
    <property type="protein sequence ID" value="KUF84644.1"/>
    <property type="molecule type" value="Genomic_DNA"/>
</dbReference>
<evidence type="ECO:0000313" key="2">
    <source>
        <dbReference type="EMBL" id="KUF84644.1"/>
    </source>
</evidence>
<proteinExistence type="predicted"/>
<evidence type="ECO:0000256" key="1">
    <source>
        <dbReference type="SAM" id="MobiDB-lite"/>
    </source>
</evidence>
<dbReference type="Proteomes" id="UP000054636">
    <property type="component" value="Unassembled WGS sequence"/>
</dbReference>
<dbReference type="AlphaFoldDB" id="A0A0W8CKW2"/>
<feature type="compositionally biased region" description="Basic and acidic residues" evidence="1">
    <location>
        <begin position="71"/>
        <end position="93"/>
    </location>
</feature>
<feature type="region of interest" description="Disordered" evidence="1">
    <location>
        <begin position="71"/>
        <end position="132"/>
    </location>
</feature>
<name>A0A0W8CKW2_PHYNI</name>